<accession>A0A2S9K705</accession>
<evidence type="ECO:0000313" key="4">
    <source>
        <dbReference type="EMBL" id="PRD66197.1"/>
    </source>
</evidence>
<keyword evidence="5" id="KW-1185">Reference proteome</keyword>
<dbReference type="InterPro" id="IPR011048">
    <property type="entry name" value="Haem_d1_sf"/>
</dbReference>
<dbReference type="EMBL" id="PVLQ01000016">
    <property type="protein sequence ID" value="PRD66197.1"/>
    <property type="molecule type" value="Genomic_DNA"/>
</dbReference>
<organism evidence="4 5">
    <name type="scientific">Malikia granosa</name>
    <dbReference type="NCBI Taxonomy" id="263067"/>
    <lineage>
        <taxon>Bacteria</taxon>
        <taxon>Pseudomonadati</taxon>
        <taxon>Pseudomonadota</taxon>
        <taxon>Betaproteobacteria</taxon>
        <taxon>Burkholderiales</taxon>
        <taxon>Comamonadaceae</taxon>
        <taxon>Malikia</taxon>
    </lineage>
</organism>
<feature type="chain" id="PRO_5015473669" evidence="1">
    <location>
        <begin position="23"/>
        <end position="778"/>
    </location>
</feature>
<dbReference type="SUPFAM" id="SSF50969">
    <property type="entry name" value="YVTN repeat-like/Quinoprotein amine dehydrogenase"/>
    <property type="match status" value="1"/>
</dbReference>
<comment type="caution">
    <text evidence="4">The sequence shown here is derived from an EMBL/GenBank/DDBJ whole genome shotgun (WGS) entry which is preliminary data.</text>
</comment>
<feature type="domain" description="Phytase-like" evidence="2">
    <location>
        <begin position="466"/>
        <end position="758"/>
    </location>
</feature>
<dbReference type="SUPFAM" id="SSF51004">
    <property type="entry name" value="C-terminal (heme d1) domain of cytochrome cd1-nitrite reductase"/>
    <property type="match status" value="1"/>
</dbReference>
<dbReference type="PANTHER" id="PTHR46928:SF1">
    <property type="entry name" value="MESENCHYME-SPECIFIC CELL SURFACE GLYCOPROTEIN"/>
    <property type="match status" value="1"/>
</dbReference>
<dbReference type="Gene3D" id="2.130.10.10">
    <property type="entry name" value="YVTN repeat-like/Quinoprotein amine dehydrogenase"/>
    <property type="match status" value="1"/>
</dbReference>
<dbReference type="Pfam" id="PF13449">
    <property type="entry name" value="Phytase-like"/>
    <property type="match status" value="1"/>
</dbReference>
<dbReference type="InterPro" id="IPR027372">
    <property type="entry name" value="Phytase-like_dom"/>
</dbReference>
<sequence>MLVKKLAIALAASVALSGLLTACNDGDDTPVQLASVSNPDKFFNRTATFAVCAQLESSCEDSTPTAAEIVAASEDGMTLVYTNSLKGEIGFVDIADPANPKPLGRLVMGGEPTSVTVLGAHALVAVNTSKDFVNVSGKLVVVDIAKRSVVSEIALGGQPDSVARSKDGRYMAVVIENERDETLGNGAPPQAPTGYLTIVDTVGAPASWKTRQVELKGLAALYPDDAEPEYVSINDDNIAVVTLQENNHIALVDLASGKVSRHFSAGAVTLNQVDLTDAPRPNVLSLSETQANRLREPDGVSWLSRTQFATANEGDLNGGSRGFSIFNTDGKLAYDAGNLMEHLMARIGHANDKRSDAKGNEPENVTFGRFDGTDYLFVASERSSVVAVYDMSQPNQPVFKQVLPAAAAPEGVLAIPSRNLLIAASELDDRATSSTLRSALNIYQYQQAPAAYPTLQSVNRADGTPIPWSAMSGLVAAPSGSVVYGIDDSFFRGNRIFEIDASVKPASLRREIRITDPNGKIAALATQLPSAKDANAFDATDLAALVNADGSVNLDPEGISLASGGGFWIASEGAGTVGEAARPVLSANLIFKLSASGVIEDIIRLPAAIDAKQQRFGFEGIAESDGKLVLAFQRAWAGDKHPRIGVYDLAAKTWQFMFYPLDAVTSPNKGWVGLSDITALGNKRFLVIERDNQGGPDARIKKLYRIDLSGATDGTVLSKTLVRDVLPDLKASKGLVVEKIEGLAVLANGDVLLVNDNDGVDDNNGETQLLKLGQLTLN</sequence>
<dbReference type="AlphaFoldDB" id="A0A2S9K705"/>
<dbReference type="InterPro" id="IPR052956">
    <property type="entry name" value="Mesenchyme-surface_protein"/>
</dbReference>
<dbReference type="PANTHER" id="PTHR46928">
    <property type="entry name" value="MESENCHYME-SPECIFIC CELL SURFACE GLYCOPROTEIN"/>
    <property type="match status" value="1"/>
</dbReference>
<proteinExistence type="predicted"/>
<keyword evidence="1" id="KW-0732">Signal</keyword>
<dbReference type="InterPro" id="IPR015943">
    <property type="entry name" value="WD40/YVTN_repeat-like_dom_sf"/>
</dbReference>
<dbReference type="PROSITE" id="PS51257">
    <property type="entry name" value="PROKAR_LIPOPROTEIN"/>
    <property type="match status" value="1"/>
</dbReference>
<name>A0A2S9K705_9BURK</name>
<evidence type="ECO:0000256" key="1">
    <source>
        <dbReference type="SAM" id="SignalP"/>
    </source>
</evidence>
<evidence type="ECO:0000313" key="5">
    <source>
        <dbReference type="Proteomes" id="UP000238589"/>
    </source>
</evidence>
<dbReference type="OrthoDB" id="384721at2"/>
<dbReference type="InterPro" id="IPR055188">
    <property type="entry name" value="Choice_anch_I"/>
</dbReference>
<protein>
    <submittedName>
        <fullName evidence="4">Alkaline phosphatase</fullName>
    </submittedName>
</protein>
<dbReference type="Pfam" id="PF22494">
    <property type="entry name" value="choice_anch_I"/>
    <property type="match status" value="1"/>
</dbReference>
<feature type="domain" description="Choice-of-anchor I" evidence="3">
    <location>
        <begin position="310"/>
        <end position="401"/>
    </location>
</feature>
<feature type="signal peptide" evidence="1">
    <location>
        <begin position="1"/>
        <end position="22"/>
    </location>
</feature>
<reference evidence="4 5" key="1">
    <citation type="submission" date="2018-03" db="EMBL/GenBank/DDBJ databases">
        <title>Comparative genomics illustrates the genes involved in a hyperalkaliphilic mechanisms of Serpentinomonas isolated from highly-alkaline calcium-rich serpentinized springs.</title>
        <authorList>
            <person name="Suzuki S."/>
            <person name="Ishii S."/>
            <person name="Walworth N."/>
            <person name="Bird L."/>
            <person name="Kuenen J.G."/>
            <person name="Nealson K.H."/>
        </authorList>
    </citation>
    <scope>NUCLEOTIDE SEQUENCE [LARGE SCALE GENOMIC DNA]</scope>
    <source>
        <strain evidence="4 5">P1</strain>
    </source>
</reference>
<dbReference type="Proteomes" id="UP000238589">
    <property type="component" value="Unassembled WGS sequence"/>
</dbReference>
<evidence type="ECO:0000259" key="2">
    <source>
        <dbReference type="Pfam" id="PF13449"/>
    </source>
</evidence>
<evidence type="ECO:0000259" key="3">
    <source>
        <dbReference type="Pfam" id="PF22494"/>
    </source>
</evidence>
<gene>
    <name evidence="4" type="ORF">C6P64_05430</name>
</gene>
<dbReference type="InterPro" id="IPR011044">
    <property type="entry name" value="Quino_amine_DH_bsu"/>
</dbReference>